<sequence length="76" mass="8364">VEFATRSELIKGISRILEHSEKYGDTTDRLASKCGRTSGSLPSQPSINIPTPKPEFAINSLHSISSLFLLLWIYSG</sequence>
<name>A0A564YDJ9_HYMDI</name>
<organism evidence="1 2">
    <name type="scientific">Hymenolepis diminuta</name>
    <name type="common">Rat tapeworm</name>
    <dbReference type="NCBI Taxonomy" id="6216"/>
    <lineage>
        <taxon>Eukaryota</taxon>
        <taxon>Metazoa</taxon>
        <taxon>Spiralia</taxon>
        <taxon>Lophotrochozoa</taxon>
        <taxon>Platyhelminthes</taxon>
        <taxon>Cestoda</taxon>
        <taxon>Eucestoda</taxon>
        <taxon>Cyclophyllidea</taxon>
        <taxon>Hymenolepididae</taxon>
        <taxon>Hymenolepis</taxon>
    </lineage>
</organism>
<evidence type="ECO:0000313" key="2">
    <source>
        <dbReference type="Proteomes" id="UP000321570"/>
    </source>
</evidence>
<dbReference type="EMBL" id="CABIJS010000155">
    <property type="protein sequence ID" value="VUZ45029.1"/>
    <property type="molecule type" value="Genomic_DNA"/>
</dbReference>
<proteinExistence type="predicted"/>
<feature type="non-terminal residue" evidence="1">
    <location>
        <position position="1"/>
    </location>
</feature>
<protein>
    <submittedName>
        <fullName evidence="1">Uncharacterized protein</fullName>
    </submittedName>
</protein>
<dbReference type="AlphaFoldDB" id="A0A564YDJ9"/>
<accession>A0A564YDJ9</accession>
<keyword evidence="2" id="KW-1185">Reference proteome</keyword>
<evidence type="ECO:0000313" key="1">
    <source>
        <dbReference type="EMBL" id="VUZ45029.1"/>
    </source>
</evidence>
<reference evidence="1 2" key="1">
    <citation type="submission" date="2019-07" db="EMBL/GenBank/DDBJ databases">
        <authorList>
            <person name="Jastrzebski P J."/>
            <person name="Paukszto L."/>
            <person name="Jastrzebski P J."/>
        </authorList>
    </citation>
    <scope>NUCLEOTIDE SEQUENCE [LARGE SCALE GENOMIC DNA]</scope>
    <source>
        <strain evidence="1 2">WMS-il1</strain>
    </source>
</reference>
<gene>
    <name evidence="1" type="ORF">WMSIL1_LOCUS5192</name>
</gene>
<dbReference type="Proteomes" id="UP000321570">
    <property type="component" value="Unassembled WGS sequence"/>
</dbReference>